<name>A0A2A4B5B6_9SPHN</name>
<dbReference type="Gene3D" id="3.40.50.150">
    <property type="entry name" value="Vaccinia Virus protein VP39"/>
    <property type="match status" value="1"/>
</dbReference>
<keyword evidence="2 6" id="KW-0808">Transferase</keyword>
<dbReference type="EMBL" id="NWMW01000001">
    <property type="protein sequence ID" value="PCD03257.1"/>
    <property type="molecule type" value="Genomic_DNA"/>
</dbReference>
<dbReference type="Pfam" id="PF13847">
    <property type="entry name" value="Methyltransf_31"/>
    <property type="match status" value="1"/>
</dbReference>
<evidence type="ECO:0000256" key="2">
    <source>
        <dbReference type="ARBA" id="ARBA00022679"/>
    </source>
</evidence>
<dbReference type="Proteomes" id="UP000218366">
    <property type="component" value="Unassembled WGS sequence"/>
</dbReference>
<dbReference type="AlphaFoldDB" id="A0A2A4B5B6"/>
<evidence type="ECO:0000256" key="4">
    <source>
        <dbReference type="SAM" id="SignalP"/>
    </source>
</evidence>
<gene>
    <name evidence="6" type="ORF">COC42_02275</name>
</gene>
<dbReference type="SUPFAM" id="SSF53335">
    <property type="entry name" value="S-adenosyl-L-methionine-dependent methyltransferases"/>
    <property type="match status" value="1"/>
</dbReference>
<evidence type="ECO:0000259" key="5">
    <source>
        <dbReference type="Pfam" id="PF13847"/>
    </source>
</evidence>
<evidence type="ECO:0000256" key="1">
    <source>
        <dbReference type="ARBA" id="ARBA00022603"/>
    </source>
</evidence>
<dbReference type="GO" id="GO:0016279">
    <property type="term" value="F:protein-lysine N-methyltransferase activity"/>
    <property type="evidence" value="ECO:0007669"/>
    <property type="project" value="InterPro"/>
</dbReference>
<evidence type="ECO:0000256" key="3">
    <source>
        <dbReference type="ARBA" id="ARBA00022691"/>
    </source>
</evidence>
<dbReference type="InterPro" id="IPR025714">
    <property type="entry name" value="Methyltranfer_dom"/>
</dbReference>
<dbReference type="GO" id="GO:0032259">
    <property type="term" value="P:methylation"/>
    <property type="evidence" value="ECO:0007669"/>
    <property type="project" value="UniProtKB-KW"/>
</dbReference>
<evidence type="ECO:0000313" key="6">
    <source>
        <dbReference type="EMBL" id="PCD03257.1"/>
    </source>
</evidence>
<keyword evidence="7" id="KW-1185">Reference proteome</keyword>
<reference evidence="6 7" key="1">
    <citation type="submission" date="2017-09" db="EMBL/GenBank/DDBJ databases">
        <title>Sphingomonas spermidinifaciens 9NM-10, whole genome shotgun sequence.</title>
        <authorList>
            <person name="Feng G."/>
            <person name="Zhu H."/>
        </authorList>
    </citation>
    <scope>NUCLEOTIDE SEQUENCE [LARGE SCALE GENOMIC DNA]</scope>
    <source>
        <strain evidence="6 7">9NM-10</strain>
    </source>
</reference>
<dbReference type="PROSITE" id="PS51257">
    <property type="entry name" value="PROKAR_LIPOPROTEIN"/>
    <property type="match status" value="1"/>
</dbReference>
<feature type="signal peptide" evidence="4">
    <location>
        <begin position="1"/>
        <end position="20"/>
    </location>
</feature>
<dbReference type="PANTHER" id="PTHR13610">
    <property type="entry name" value="METHYLTRANSFERASE DOMAIN-CONTAINING PROTEIN"/>
    <property type="match status" value="1"/>
</dbReference>
<dbReference type="RefSeq" id="WP_096341656.1">
    <property type="nucleotide sequence ID" value="NZ_NWMW01000001.1"/>
</dbReference>
<dbReference type="PANTHER" id="PTHR13610:SF11">
    <property type="entry name" value="METHYLTRANSFERASE DOMAIN-CONTAINING PROTEIN"/>
    <property type="match status" value="1"/>
</dbReference>
<keyword evidence="3" id="KW-0949">S-adenosyl-L-methionine</keyword>
<feature type="chain" id="PRO_5013263362" evidence="4">
    <location>
        <begin position="21"/>
        <end position="194"/>
    </location>
</feature>
<proteinExistence type="predicted"/>
<sequence>MKARASALLLAAFAAGCATPIPPLPPGADPGARPAREPDIYYEPSPPEVVEAMLKLAGVGPGDTVVDLGSGDGRIPIAAATVFGARGRGIELDPRLVAVARANAARAGVADRVSFEEGDIFKADLSGATVVTLFLQPGINRRLSPKLRAELPPGARIVSHYHDGLRGWAPAGRSRSRGRPLYLWIVPPRQPASR</sequence>
<dbReference type="InterPro" id="IPR029063">
    <property type="entry name" value="SAM-dependent_MTases_sf"/>
</dbReference>
<protein>
    <submittedName>
        <fullName evidence="6">SAM-dependent methyltransferase</fullName>
    </submittedName>
</protein>
<keyword evidence="1 6" id="KW-0489">Methyltransferase</keyword>
<evidence type="ECO:0000313" key="7">
    <source>
        <dbReference type="Proteomes" id="UP000218366"/>
    </source>
</evidence>
<dbReference type="OrthoDB" id="9810066at2"/>
<dbReference type="CDD" id="cd02440">
    <property type="entry name" value="AdoMet_MTases"/>
    <property type="match status" value="1"/>
</dbReference>
<organism evidence="6 7">
    <name type="scientific">Sphingomonas spermidinifaciens</name>
    <dbReference type="NCBI Taxonomy" id="1141889"/>
    <lineage>
        <taxon>Bacteria</taxon>
        <taxon>Pseudomonadati</taxon>
        <taxon>Pseudomonadota</taxon>
        <taxon>Alphaproteobacteria</taxon>
        <taxon>Sphingomonadales</taxon>
        <taxon>Sphingomonadaceae</taxon>
        <taxon>Sphingomonas</taxon>
    </lineage>
</organism>
<accession>A0A2A4B5B6</accession>
<keyword evidence="4" id="KW-0732">Signal</keyword>
<dbReference type="InterPro" id="IPR026170">
    <property type="entry name" value="FAM173A/B"/>
</dbReference>
<feature type="domain" description="Methyltransferase" evidence="5">
    <location>
        <begin position="62"/>
        <end position="124"/>
    </location>
</feature>
<comment type="caution">
    <text evidence="6">The sequence shown here is derived from an EMBL/GenBank/DDBJ whole genome shotgun (WGS) entry which is preliminary data.</text>
</comment>